<evidence type="ECO:0000256" key="1">
    <source>
        <dbReference type="SAM" id="MobiDB-lite"/>
    </source>
</evidence>
<name>F6DCI6_THICA</name>
<protein>
    <submittedName>
        <fullName evidence="3">Uncharacterized protein</fullName>
    </submittedName>
</protein>
<keyword evidence="4" id="KW-1185">Reference proteome</keyword>
<keyword evidence="2" id="KW-1133">Transmembrane helix</keyword>
<dbReference type="EMBL" id="CP002776">
    <property type="protein sequence ID" value="AEG31572.1"/>
    <property type="molecule type" value="Genomic_DNA"/>
</dbReference>
<reference evidence="3 4" key="1">
    <citation type="submission" date="2011-05" db="EMBL/GenBank/DDBJ databases">
        <title>Complete sequence of Thioalkalimicrobium cyclicum ALM1.</title>
        <authorList>
            <consortium name="US DOE Joint Genome Institute"/>
            <person name="Lucas S."/>
            <person name="Han J."/>
            <person name="Lapidus A."/>
            <person name="Cheng J.-F."/>
            <person name="Goodwin L."/>
            <person name="Pitluck S."/>
            <person name="Peters L."/>
            <person name="Mikhailova N."/>
            <person name="Davenport K."/>
            <person name="Han C."/>
            <person name="Tapia R."/>
            <person name="Land M."/>
            <person name="Hauser L."/>
            <person name="Kyrpides N."/>
            <person name="Ivanova N."/>
            <person name="Pagani I."/>
            <person name="Kappler U."/>
            <person name="Woyke T."/>
        </authorList>
    </citation>
    <scope>NUCLEOTIDE SEQUENCE [LARGE SCALE GENOMIC DNA]</scope>
    <source>
        <strain evidence="4">DSM 14477 / JCM 11371 / ALM1</strain>
    </source>
</reference>
<feature type="transmembrane region" description="Helical" evidence="2">
    <location>
        <begin position="16"/>
        <end position="39"/>
    </location>
</feature>
<keyword evidence="2" id="KW-0472">Membrane</keyword>
<dbReference type="AlphaFoldDB" id="F6DCI6"/>
<dbReference type="OrthoDB" id="9990780at2"/>
<feature type="compositionally biased region" description="Basic and acidic residues" evidence="1">
    <location>
        <begin position="55"/>
        <end position="64"/>
    </location>
</feature>
<dbReference type="STRING" id="717773.Thicy_0800"/>
<proteinExistence type="predicted"/>
<sequence length="72" mass="7992">MGTSITLSNVFEAMGIMVIGTIIAITIVTLVMIGLHRFFKNDPSEKNKVAQSEKLQQEQDENHEVSTQSKTL</sequence>
<gene>
    <name evidence="3" type="ordered locus">Thicy_0800</name>
</gene>
<evidence type="ECO:0000313" key="3">
    <source>
        <dbReference type="EMBL" id="AEG31572.1"/>
    </source>
</evidence>
<dbReference type="HOGENOM" id="CLU_2792701_0_0_6"/>
<dbReference type="KEGG" id="tcy:Thicy_0800"/>
<accession>F6DCI6</accession>
<evidence type="ECO:0000313" key="4">
    <source>
        <dbReference type="Proteomes" id="UP000009232"/>
    </source>
</evidence>
<feature type="region of interest" description="Disordered" evidence="1">
    <location>
        <begin position="46"/>
        <end position="72"/>
    </location>
</feature>
<evidence type="ECO:0000256" key="2">
    <source>
        <dbReference type="SAM" id="Phobius"/>
    </source>
</evidence>
<keyword evidence="2" id="KW-0812">Transmembrane</keyword>
<dbReference type="Proteomes" id="UP000009232">
    <property type="component" value="Chromosome"/>
</dbReference>
<organism evidence="3 4">
    <name type="scientific">Thiomicrospira cyclica (strain DSM 14477 / JCM 11371 / ALM1)</name>
    <name type="common">Thioalkalimicrobium cyclicum</name>
    <dbReference type="NCBI Taxonomy" id="717773"/>
    <lineage>
        <taxon>Bacteria</taxon>
        <taxon>Pseudomonadati</taxon>
        <taxon>Pseudomonadota</taxon>
        <taxon>Gammaproteobacteria</taxon>
        <taxon>Thiotrichales</taxon>
        <taxon>Piscirickettsiaceae</taxon>
        <taxon>Thiomicrospira</taxon>
    </lineage>
</organism>
<dbReference type="RefSeq" id="WP_013835351.1">
    <property type="nucleotide sequence ID" value="NC_015581.1"/>
</dbReference>